<accession>A0A3D8L0G6</accession>
<keyword evidence="1" id="KW-0472">Membrane</keyword>
<dbReference type="AlphaFoldDB" id="A0A3D8L0G6"/>
<comment type="caution">
    <text evidence="2">The sequence shown here is derived from an EMBL/GenBank/DDBJ whole genome shotgun (WGS) entry which is preliminary data.</text>
</comment>
<dbReference type="EMBL" id="QRGR01000054">
    <property type="protein sequence ID" value="RDV10707.1"/>
    <property type="molecule type" value="Genomic_DNA"/>
</dbReference>
<evidence type="ECO:0000313" key="2">
    <source>
        <dbReference type="EMBL" id="RDV10707.1"/>
    </source>
</evidence>
<protein>
    <submittedName>
        <fullName evidence="2">Uncharacterized protein</fullName>
    </submittedName>
</protein>
<evidence type="ECO:0000256" key="1">
    <source>
        <dbReference type="SAM" id="Phobius"/>
    </source>
</evidence>
<feature type="transmembrane region" description="Helical" evidence="1">
    <location>
        <begin position="6"/>
        <end position="21"/>
    </location>
</feature>
<proteinExistence type="predicted"/>
<keyword evidence="3" id="KW-1185">Reference proteome</keyword>
<feature type="transmembrane region" description="Helical" evidence="1">
    <location>
        <begin position="33"/>
        <end position="59"/>
    </location>
</feature>
<sequence length="86" mass="10052">MKTLTYFTLVFEIAFPMLIWFNRFKLPLMACGVLLHIGIFLLMRIDGFSIPMLLCYIALVPDSDIIRIRTYFTRKVNFVGITRTSL</sequence>
<keyword evidence="1" id="KW-0812">Transmembrane</keyword>
<evidence type="ECO:0000313" key="3">
    <source>
        <dbReference type="Proteomes" id="UP000256708"/>
    </source>
</evidence>
<keyword evidence="1" id="KW-1133">Transmembrane helix</keyword>
<name>A0A3D8L0G6_9BACT</name>
<organism evidence="2 3">
    <name type="scientific">Pontibacter diazotrophicus</name>
    <dbReference type="NCBI Taxonomy" id="1400979"/>
    <lineage>
        <taxon>Bacteria</taxon>
        <taxon>Pseudomonadati</taxon>
        <taxon>Bacteroidota</taxon>
        <taxon>Cytophagia</taxon>
        <taxon>Cytophagales</taxon>
        <taxon>Hymenobacteraceae</taxon>
        <taxon>Pontibacter</taxon>
    </lineage>
</organism>
<gene>
    <name evidence="2" type="ORF">DXT99_26090</name>
</gene>
<reference evidence="3" key="1">
    <citation type="submission" date="2018-08" db="EMBL/GenBank/DDBJ databases">
        <authorList>
            <person name="Liu Z.-W."/>
            <person name="Du Z.-J."/>
        </authorList>
    </citation>
    <scope>NUCLEOTIDE SEQUENCE [LARGE SCALE GENOMIC DNA]</scope>
    <source>
        <strain evidence="3">H4X</strain>
    </source>
</reference>
<dbReference type="Proteomes" id="UP000256708">
    <property type="component" value="Unassembled WGS sequence"/>
</dbReference>